<evidence type="ECO:0000313" key="3">
    <source>
        <dbReference type="Proteomes" id="UP000295263"/>
    </source>
</evidence>
<dbReference type="EMBL" id="SLYQ01000005">
    <property type="protein sequence ID" value="TCQ72531.1"/>
    <property type="molecule type" value="Genomic_DNA"/>
</dbReference>
<evidence type="ECO:0000256" key="1">
    <source>
        <dbReference type="SAM" id="MobiDB-lite"/>
    </source>
</evidence>
<dbReference type="AlphaFoldDB" id="A0ABD7QGU6"/>
<organism evidence="2 3">
    <name type="scientific">Raoultella ornithinolytica</name>
    <name type="common">Klebsiella ornithinolytica</name>
    <dbReference type="NCBI Taxonomy" id="54291"/>
    <lineage>
        <taxon>Bacteria</taxon>
        <taxon>Pseudomonadati</taxon>
        <taxon>Pseudomonadota</taxon>
        <taxon>Gammaproteobacteria</taxon>
        <taxon>Enterobacterales</taxon>
        <taxon>Enterobacteriaceae</taxon>
        <taxon>Klebsiella/Raoultella group</taxon>
        <taxon>Raoultella</taxon>
    </lineage>
</organism>
<reference evidence="2 3" key="1">
    <citation type="submission" date="2019-03" db="EMBL/GenBank/DDBJ databases">
        <title>Genomic analyses of the natural microbiome of Caenorhabditis elegans.</title>
        <authorList>
            <person name="Samuel B."/>
        </authorList>
    </citation>
    <scope>NUCLEOTIDE SEQUENCE [LARGE SCALE GENOMIC DNA]</scope>
    <source>
        <strain evidence="2 3">JUb54</strain>
    </source>
</reference>
<feature type="region of interest" description="Disordered" evidence="1">
    <location>
        <begin position="1"/>
        <end position="33"/>
    </location>
</feature>
<protein>
    <submittedName>
        <fullName evidence="2">Uncharacterized protein</fullName>
    </submittedName>
</protein>
<comment type="caution">
    <text evidence="2">The sequence shown here is derived from an EMBL/GenBank/DDBJ whole genome shotgun (WGS) entry which is preliminary data.</text>
</comment>
<gene>
    <name evidence="2" type="ORF">EC841_10576</name>
</gene>
<sequence>MVPVTVRAQGGRNKRRRVSRLHAAAVPQNDHML</sequence>
<dbReference type="Proteomes" id="UP000295263">
    <property type="component" value="Unassembled WGS sequence"/>
</dbReference>
<proteinExistence type="predicted"/>
<evidence type="ECO:0000313" key="2">
    <source>
        <dbReference type="EMBL" id="TCQ72531.1"/>
    </source>
</evidence>
<accession>A0ABD7QGU6</accession>
<name>A0ABD7QGU6_RAOOR</name>